<evidence type="ECO:0000313" key="1">
    <source>
        <dbReference type="EMBL" id="CAF9932204.1"/>
    </source>
</evidence>
<reference evidence="1" key="1">
    <citation type="submission" date="2021-03" db="EMBL/GenBank/DDBJ databases">
        <authorList>
            <person name="Tagirdzhanova G."/>
        </authorList>
    </citation>
    <scope>NUCLEOTIDE SEQUENCE</scope>
</reference>
<sequence>MTFINEYTTYCAICGGPIEDPDLDHGWLSQAVLLHSSTEFPNTQISELPAKNKGGPYFELLENAEAVTACNKSGSVLPSPRPLYIACHQKCVALAKRAMSTQEAASHRNLDGSMQHLWHVFKSLFDEASEEKLGPICNIYSAQAYGDIWRFQELVWQPGNGPELRFDSMHFEADPKDIPDMTSSILLQLQMLPVADLNSSSSEPSELPPFKDLSLECTAHSSSRAWREALAHGYLPWLWDLEPDVVAQKEASKPLGQEWNWELLVRQLAQVHLHEPRAVIEDLPMGLRNRRRIWRLVEDMLSEDSTEVVNF</sequence>
<organism evidence="1 2">
    <name type="scientific">Imshaugia aleurites</name>
    <dbReference type="NCBI Taxonomy" id="172621"/>
    <lineage>
        <taxon>Eukaryota</taxon>
        <taxon>Fungi</taxon>
        <taxon>Dikarya</taxon>
        <taxon>Ascomycota</taxon>
        <taxon>Pezizomycotina</taxon>
        <taxon>Lecanoromycetes</taxon>
        <taxon>OSLEUM clade</taxon>
        <taxon>Lecanoromycetidae</taxon>
        <taxon>Lecanorales</taxon>
        <taxon>Lecanorineae</taxon>
        <taxon>Parmeliaceae</taxon>
        <taxon>Imshaugia</taxon>
    </lineage>
</organism>
<protein>
    <submittedName>
        <fullName evidence="1">Uncharacterized protein</fullName>
    </submittedName>
</protein>
<keyword evidence="2" id="KW-1185">Reference proteome</keyword>
<name>A0A8H3FZU1_9LECA</name>
<accession>A0A8H3FZU1</accession>
<comment type="caution">
    <text evidence="1">The sequence shown here is derived from an EMBL/GenBank/DDBJ whole genome shotgun (WGS) entry which is preliminary data.</text>
</comment>
<dbReference type="Proteomes" id="UP000664534">
    <property type="component" value="Unassembled WGS sequence"/>
</dbReference>
<gene>
    <name evidence="1" type="ORF">IMSHALPRED_008830</name>
</gene>
<dbReference type="EMBL" id="CAJPDT010000064">
    <property type="protein sequence ID" value="CAF9932204.1"/>
    <property type="molecule type" value="Genomic_DNA"/>
</dbReference>
<evidence type="ECO:0000313" key="2">
    <source>
        <dbReference type="Proteomes" id="UP000664534"/>
    </source>
</evidence>
<proteinExistence type="predicted"/>
<dbReference type="AlphaFoldDB" id="A0A8H3FZU1"/>
<dbReference type="OrthoDB" id="3932329at2759"/>